<comment type="caution">
    <text evidence="1">The sequence shown here is derived from an EMBL/GenBank/DDBJ whole genome shotgun (WGS) entry which is preliminary data.</text>
</comment>
<evidence type="ECO:0000313" key="1">
    <source>
        <dbReference type="EMBL" id="MDN4159825.1"/>
    </source>
</evidence>
<gene>
    <name evidence="1" type="ORF">QWY29_00525</name>
</gene>
<accession>A0ABT8ENT9</accession>
<name>A0ABT8ENT9_9ACTN</name>
<protein>
    <submittedName>
        <fullName evidence="1">Uncharacterized protein</fullName>
    </submittedName>
</protein>
<evidence type="ECO:0000313" key="2">
    <source>
        <dbReference type="Proteomes" id="UP001168537"/>
    </source>
</evidence>
<keyword evidence="2" id="KW-1185">Reference proteome</keyword>
<dbReference type="RefSeq" id="WP_300958667.1">
    <property type="nucleotide sequence ID" value="NZ_JAUHJR010000001.1"/>
</dbReference>
<sequence>MTTEHFWTGLVDDAATFPPGDADLATAAAAHAARSGEEAALVGSFVVRDTDLPALPTGFDAPVSVVVTGGAGQLAGPAALCRRRGLVLTGLDVALRDLDDLAGNARRVVAAVDAARAEGVLDDDVPVHVELPQSEATYAWLAAADEVAAAELRLKLRTGGVEPHQHPSAPLLASWIDAALDRETPFRCTAGLHRALRHTAEDGAERHGFVNVLAATRRAFDGAARDEVVATLEDRALEADPAELAGARRWFTSFGSCSTSEPMADLRAGVGVRGSGVRGPA</sequence>
<dbReference type="EMBL" id="JAUHJR010000001">
    <property type="protein sequence ID" value="MDN4159825.1"/>
    <property type="molecule type" value="Genomic_DNA"/>
</dbReference>
<dbReference type="Proteomes" id="UP001168537">
    <property type="component" value="Unassembled WGS sequence"/>
</dbReference>
<organism evidence="1 2">
    <name type="scientific">Nocardioides abyssi</name>
    <dbReference type="NCBI Taxonomy" id="3058370"/>
    <lineage>
        <taxon>Bacteria</taxon>
        <taxon>Bacillati</taxon>
        <taxon>Actinomycetota</taxon>
        <taxon>Actinomycetes</taxon>
        <taxon>Propionibacteriales</taxon>
        <taxon>Nocardioidaceae</taxon>
        <taxon>Nocardioides</taxon>
    </lineage>
</organism>
<proteinExistence type="predicted"/>
<reference evidence="1" key="1">
    <citation type="submission" date="2023-06" db="EMBL/GenBank/DDBJ databases">
        <title>Draft genome sequence of Nocardioides sp. SOB72.</title>
        <authorList>
            <person name="Zhang G."/>
        </authorList>
    </citation>
    <scope>NUCLEOTIDE SEQUENCE</scope>
    <source>
        <strain evidence="1">SOB72</strain>
    </source>
</reference>